<keyword evidence="2" id="KW-1185">Reference proteome</keyword>
<evidence type="ECO:0000313" key="1">
    <source>
        <dbReference type="EMBL" id="CEG46772.1"/>
    </source>
</evidence>
<sequence>MIAEVRVTTCTERRDGYIKQALLLSAVAFEPGEGISLSFEDQGILPEKIIRVDPSLRRTFGTESLVVAAKKCRLVHVGMVLYCSRLDSD</sequence>
<dbReference type="RefSeq" id="XP_024583141.1">
    <property type="nucleotide sequence ID" value="XM_024717664.1"/>
</dbReference>
<dbReference type="EMBL" id="CCYD01002349">
    <property type="protein sequence ID" value="CEG46772.1"/>
    <property type="molecule type" value="Genomic_DNA"/>
</dbReference>
<dbReference type="GeneID" id="36398508"/>
<dbReference type="Proteomes" id="UP000054928">
    <property type="component" value="Unassembled WGS sequence"/>
</dbReference>
<evidence type="ECO:0000313" key="2">
    <source>
        <dbReference type="Proteomes" id="UP000054928"/>
    </source>
</evidence>
<protein>
    <submittedName>
        <fullName evidence="1">Uncharacterized protein</fullName>
    </submittedName>
</protein>
<proteinExistence type="predicted"/>
<name>A0A0P1AZ13_PLAHL</name>
<dbReference type="AlphaFoldDB" id="A0A0P1AZ13"/>
<reference evidence="2" key="1">
    <citation type="submission" date="2014-09" db="EMBL/GenBank/DDBJ databases">
        <authorList>
            <person name="Sharma Rahul"/>
            <person name="Thines Marco"/>
        </authorList>
    </citation>
    <scope>NUCLEOTIDE SEQUENCE [LARGE SCALE GENOMIC DNA]</scope>
</reference>
<accession>A0A0P1AZ13</accession>
<organism evidence="1 2">
    <name type="scientific">Plasmopara halstedii</name>
    <name type="common">Downy mildew of sunflower</name>
    <dbReference type="NCBI Taxonomy" id="4781"/>
    <lineage>
        <taxon>Eukaryota</taxon>
        <taxon>Sar</taxon>
        <taxon>Stramenopiles</taxon>
        <taxon>Oomycota</taxon>
        <taxon>Peronosporomycetes</taxon>
        <taxon>Peronosporales</taxon>
        <taxon>Peronosporaceae</taxon>
        <taxon>Plasmopara</taxon>
    </lineage>
</organism>